<feature type="signal peptide" evidence="1">
    <location>
        <begin position="1"/>
        <end position="23"/>
    </location>
</feature>
<reference evidence="2 3" key="1">
    <citation type="submission" date="2018-05" db="EMBL/GenBank/DDBJ databases">
        <title>Acuticoccus sediminis sp. nov., isolated from deep-sea sediment of Indian Ocean.</title>
        <authorList>
            <person name="Liu X."/>
            <person name="Lai Q."/>
            <person name="Du Y."/>
            <person name="Sun F."/>
            <person name="Zhang X."/>
            <person name="Wang S."/>
            <person name="Shao Z."/>
        </authorList>
    </citation>
    <scope>NUCLEOTIDE SEQUENCE [LARGE SCALE GENOMIC DNA]</scope>
    <source>
        <strain evidence="2 3">PTG4-2</strain>
    </source>
</reference>
<dbReference type="RefSeq" id="WP_111352216.1">
    <property type="nucleotide sequence ID" value="NZ_QHHQ01000011.1"/>
</dbReference>
<sequence length="633" mass="65614">MRPIALAALLVCALGAAPPDAGATQQGFTVRQLNYADGTRRTFRAAPRETVEILFRDGASVVLGPGAAATVRSGASGSVAVAVDAGIVRIAGGATNRTVPVAIQTRDAAFALTDGTAIVDVSSAGTRAHLFNGAALVVSKNGVTKTLYRPGFQIVADADRLMGPRRMARSLLLDDLFRLSPGLRDEAGRHHATTLVGQMRLVPAMGAGGGGHSALVVCAGSEDGGDASVSCVDAQRDEAEDDAELQVALAAPAAALTDLGGASVSTVGLPLTIQANSYFASILNQLSRQVVETPDGGSPPPTDTIAGALDVVAPYPGTELTRNTVDDLLARTRPDLQAPYTGPPIPDIVGFASGLSATISGGEAATYALLSTADATRSNFAFFNANPLTRGFEASIEFEEFSQSITQQDDSVFESAAVFAGSSEGRPSLEVTSGPALAAEAQRTGGSTPNPAPREYEHLRWGTFIGLERSEENGTTVERGYSGSFAAGQPLSDEEVAVVNQARRNTTATVTYDGHVIGDVLDGDVVRGNVVGTYSDNFDFAAREGRVTVDFDRRTYTGRSRGFPNYDATLRGTGSEGITGRAQGHFVGPLVSATSARLDTPAGIVGGFSLSSPDTAARRYRARGTFAAEVQRR</sequence>
<feature type="chain" id="PRO_5032486810" description="FecR family protein" evidence="1">
    <location>
        <begin position="24"/>
        <end position="633"/>
    </location>
</feature>
<proteinExistence type="predicted"/>
<evidence type="ECO:0000313" key="2">
    <source>
        <dbReference type="EMBL" id="RAH96694.1"/>
    </source>
</evidence>
<dbReference type="EMBL" id="QHHQ01000011">
    <property type="protein sequence ID" value="RAH96694.1"/>
    <property type="molecule type" value="Genomic_DNA"/>
</dbReference>
<accession>A0A8B2NFY4</accession>
<comment type="caution">
    <text evidence="2">The sequence shown here is derived from an EMBL/GenBank/DDBJ whole genome shotgun (WGS) entry which is preliminary data.</text>
</comment>
<evidence type="ECO:0000313" key="3">
    <source>
        <dbReference type="Proteomes" id="UP000249590"/>
    </source>
</evidence>
<evidence type="ECO:0008006" key="4">
    <source>
        <dbReference type="Google" id="ProtNLM"/>
    </source>
</evidence>
<protein>
    <recommendedName>
        <fullName evidence="4">FecR family protein</fullName>
    </recommendedName>
</protein>
<dbReference type="OrthoDB" id="6038785at2"/>
<dbReference type="Proteomes" id="UP000249590">
    <property type="component" value="Unassembled WGS sequence"/>
</dbReference>
<gene>
    <name evidence="2" type="ORF">DLJ53_30985</name>
</gene>
<dbReference type="AlphaFoldDB" id="A0A8B2NFY4"/>
<keyword evidence="1" id="KW-0732">Signal</keyword>
<keyword evidence="3" id="KW-1185">Reference proteome</keyword>
<name>A0A8B2NFY4_9HYPH</name>
<evidence type="ECO:0000256" key="1">
    <source>
        <dbReference type="SAM" id="SignalP"/>
    </source>
</evidence>
<organism evidence="2 3">
    <name type="scientific">Acuticoccus sediminis</name>
    <dbReference type="NCBI Taxonomy" id="2184697"/>
    <lineage>
        <taxon>Bacteria</taxon>
        <taxon>Pseudomonadati</taxon>
        <taxon>Pseudomonadota</taxon>
        <taxon>Alphaproteobacteria</taxon>
        <taxon>Hyphomicrobiales</taxon>
        <taxon>Amorphaceae</taxon>
        <taxon>Acuticoccus</taxon>
    </lineage>
</organism>